<evidence type="ECO:0000313" key="1">
    <source>
        <dbReference type="EMBL" id="WXG67842.1"/>
    </source>
</evidence>
<keyword evidence="2" id="KW-1185">Reference proteome</keyword>
<dbReference type="GO" id="GO:0016301">
    <property type="term" value="F:kinase activity"/>
    <property type="evidence" value="ECO:0007669"/>
    <property type="project" value="UniProtKB-KW"/>
</dbReference>
<proteinExistence type="predicted"/>
<dbReference type="Gene3D" id="3.40.50.1820">
    <property type="entry name" value="alpha/beta hydrolase"/>
    <property type="match status" value="1"/>
</dbReference>
<dbReference type="SUPFAM" id="SSF53474">
    <property type="entry name" value="alpha/beta-Hydrolases"/>
    <property type="match status" value="1"/>
</dbReference>
<dbReference type="InterPro" id="IPR029058">
    <property type="entry name" value="AB_hydrolase_fold"/>
</dbReference>
<name>A0ABZ2PG76_9NOCA</name>
<reference evidence="1 2" key="1">
    <citation type="submission" date="2024-03" db="EMBL/GenBank/DDBJ databases">
        <title>Natural products discovery in diverse microorganisms through a two-stage MS feature dereplication strategy.</title>
        <authorList>
            <person name="Zhang R."/>
        </authorList>
    </citation>
    <scope>NUCLEOTIDE SEQUENCE [LARGE SCALE GENOMIC DNA]</scope>
    <source>
        <strain evidence="1 2">18930</strain>
    </source>
</reference>
<dbReference type="EMBL" id="CP147846">
    <property type="protein sequence ID" value="WXG67842.1"/>
    <property type="molecule type" value="Genomic_DNA"/>
</dbReference>
<accession>A0ABZ2PG76</accession>
<dbReference type="Proteomes" id="UP001432000">
    <property type="component" value="Chromosome"/>
</dbReference>
<dbReference type="Pfam" id="PF06821">
    <property type="entry name" value="Ser_hydrolase"/>
    <property type="match status" value="1"/>
</dbReference>
<sequence length="169" mass="18448">MARLMFFHGAGGYVEDRVLVDGLSDALGIAPTMPQLPDEDMSYESWAGPVRSYMRELDPEDIVVAHSFGASILLRVLAEKRWDVPTRATLLAMPDWGPDGWDVPEYAFSGPEPEAALSLHHCRDDEVVDFTHLSLHAARLPSARLVEHPSGGHQFLGMIGAIAADVSGQ</sequence>
<gene>
    <name evidence="1" type="ORF">WDS16_21865</name>
</gene>
<keyword evidence="1" id="KW-0378">Hydrolase</keyword>
<dbReference type="GO" id="GO:0016787">
    <property type="term" value="F:hydrolase activity"/>
    <property type="evidence" value="ECO:0007669"/>
    <property type="project" value="UniProtKB-KW"/>
</dbReference>
<organism evidence="1 2">
    <name type="scientific">Rhodococcus sovatensis</name>
    <dbReference type="NCBI Taxonomy" id="1805840"/>
    <lineage>
        <taxon>Bacteria</taxon>
        <taxon>Bacillati</taxon>
        <taxon>Actinomycetota</taxon>
        <taxon>Actinomycetes</taxon>
        <taxon>Mycobacteriales</taxon>
        <taxon>Nocardiaceae</taxon>
        <taxon>Rhodococcus</taxon>
    </lineage>
</organism>
<dbReference type="InterPro" id="IPR010662">
    <property type="entry name" value="RBBP9/YdeN"/>
</dbReference>
<keyword evidence="1" id="KW-0418">Kinase</keyword>
<keyword evidence="1" id="KW-0808">Transferase</keyword>
<evidence type="ECO:0000313" key="2">
    <source>
        <dbReference type="Proteomes" id="UP001432000"/>
    </source>
</evidence>
<protein>
    <submittedName>
        <fullName evidence="1">Alpha/beta hydrolase</fullName>
    </submittedName>
</protein>
<dbReference type="RefSeq" id="WP_338887650.1">
    <property type="nucleotide sequence ID" value="NZ_CP147846.1"/>
</dbReference>